<evidence type="ECO:0000313" key="2">
    <source>
        <dbReference type="Proteomes" id="UP001461163"/>
    </source>
</evidence>
<proteinExistence type="predicted"/>
<dbReference type="EMBL" id="JBBMQS010000001">
    <property type="protein sequence ID" value="MEM5495796.1"/>
    <property type="molecule type" value="Genomic_DNA"/>
</dbReference>
<reference evidence="1 2" key="1">
    <citation type="submission" date="2024-03" db="EMBL/GenBank/DDBJ databases">
        <title>Community enrichment and isolation of bacterial strains for fucoidan degradation.</title>
        <authorList>
            <person name="Sichert A."/>
        </authorList>
    </citation>
    <scope>NUCLEOTIDE SEQUENCE [LARGE SCALE GENOMIC DNA]</scope>
    <source>
        <strain evidence="1 2">AS12</strain>
    </source>
</reference>
<dbReference type="RefSeq" id="WP_342880489.1">
    <property type="nucleotide sequence ID" value="NZ_JBBMQS010000001.1"/>
</dbReference>
<gene>
    <name evidence="1" type="ORF">WNY77_00145</name>
</gene>
<accession>A0ABU9SPI2</accession>
<protein>
    <submittedName>
        <fullName evidence="1">Uncharacterized protein</fullName>
    </submittedName>
</protein>
<name>A0ABU9SPI2_9ALTE</name>
<sequence>MSIAACSVFGDDIEMGKRQTAGIKKPSMVKRAGLDELWDNYETVL</sequence>
<evidence type="ECO:0000313" key="1">
    <source>
        <dbReference type="EMBL" id="MEM5495796.1"/>
    </source>
</evidence>
<keyword evidence="2" id="KW-1185">Reference proteome</keyword>
<dbReference type="Proteomes" id="UP001461163">
    <property type="component" value="Unassembled WGS sequence"/>
</dbReference>
<organism evidence="1 2">
    <name type="scientific">Paraglaciecola mesophila</name>
    <dbReference type="NCBI Taxonomy" id="197222"/>
    <lineage>
        <taxon>Bacteria</taxon>
        <taxon>Pseudomonadati</taxon>
        <taxon>Pseudomonadota</taxon>
        <taxon>Gammaproteobacteria</taxon>
        <taxon>Alteromonadales</taxon>
        <taxon>Alteromonadaceae</taxon>
        <taxon>Paraglaciecola</taxon>
    </lineage>
</organism>
<comment type="caution">
    <text evidence="1">The sequence shown here is derived from an EMBL/GenBank/DDBJ whole genome shotgun (WGS) entry which is preliminary data.</text>
</comment>